<gene>
    <name evidence="1" type="ORF">F4821DRAFT_248478</name>
</gene>
<dbReference type="Proteomes" id="UP001497680">
    <property type="component" value="Unassembled WGS sequence"/>
</dbReference>
<name>A0ACC0CN51_9PEZI</name>
<organism evidence="1 2">
    <name type="scientific">Hypoxylon rubiginosum</name>
    <dbReference type="NCBI Taxonomy" id="110542"/>
    <lineage>
        <taxon>Eukaryota</taxon>
        <taxon>Fungi</taxon>
        <taxon>Dikarya</taxon>
        <taxon>Ascomycota</taxon>
        <taxon>Pezizomycotina</taxon>
        <taxon>Sordariomycetes</taxon>
        <taxon>Xylariomycetidae</taxon>
        <taxon>Xylariales</taxon>
        <taxon>Hypoxylaceae</taxon>
        <taxon>Hypoxylon</taxon>
    </lineage>
</organism>
<reference evidence="1 2" key="1">
    <citation type="journal article" date="2022" name="New Phytol.">
        <title>Ecological generalism drives hyperdiversity of secondary metabolite gene clusters in xylarialean endophytes.</title>
        <authorList>
            <person name="Franco M.E.E."/>
            <person name="Wisecaver J.H."/>
            <person name="Arnold A.E."/>
            <person name="Ju Y.M."/>
            <person name="Slot J.C."/>
            <person name="Ahrendt S."/>
            <person name="Moore L.P."/>
            <person name="Eastman K.E."/>
            <person name="Scott K."/>
            <person name="Konkel Z."/>
            <person name="Mondo S.J."/>
            <person name="Kuo A."/>
            <person name="Hayes R.D."/>
            <person name="Haridas S."/>
            <person name="Andreopoulos B."/>
            <person name="Riley R."/>
            <person name="LaButti K."/>
            <person name="Pangilinan J."/>
            <person name="Lipzen A."/>
            <person name="Amirebrahimi M."/>
            <person name="Yan J."/>
            <person name="Adam C."/>
            <person name="Keymanesh K."/>
            <person name="Ng V."/>
            <person name="Louie K."/>
            <person name="Northen T."/>
            <person name="Drula E."/>
            <person name="Henrissat B."/>
            <person name="Hsieh H.M."/>
            <person name="Youens-Clark K."/>
            <person name="Lutzoni F."/>
            <person name="Miadlikowska J."/>
            <person name="Eastwood D.C."/>
            <person name="Hamelin R.C."/>
            <person name="Grigoriev I.V."/>
            <person name="U'Ren J.M."/>
        </authorList>
    </citation>
    <scope>NUCLEOTIDE SEQUENCE [LARGE SCALE GENOMIC DNA]</scope>
    <source>
        <strain evidence="1 2">ER1909</strain>
    </source>
</reference>
<evidence type="ECO:0000313" key="2">
    <source>
        <dbReference type="Proteomes" id="UP001497680"/>
    </source>
</evidence>
<accession>A0ACC0CN51</accession>
<proteinExistence type="predicted"/>
<protein>
    <submittedName>
        <fullName evidence="1">Uncharacterized protein</fullName>
    </submittedName>
</protein>
<evidence type="ECO:0000313" key="1">
    <source>
        <dbReference type="EMBL" id="KAI6081824.1"/>
    </source>
</evidence>
<keyword evidence="2" id="KW-1185">Reference proteome</keyword>
<comment type="caution">
    <text evidence="1">The sequence shown here is derived from an EMBL/GenBank/DDBJ whole genome shotgun (WGS) entry which is preliminary data.</text>
</comment>
<dbReference type="EMBL" id="MU394385">
    <property type="protein sequence ID" value="KAI6081824.1"/>
    <property type="molecule type" value="Genomic_DNA"/>
</dbReference>
<sequence>MCVLELGGKAPVIILDDANLDDAVEAGSCHINGPTVYIEATLPNGGIGGSSGYGRFGGIAGVYEFTEPKIISGKSGMKYAF</sequence>